<accession>A0A378YF94</accession>
<evidence type="ECO:0000256" key="1">
    <source>
        <dbReference type="SAM" id="MobiDB-lite"/>
    </source>
</evidence>
<keyword evidence="4" id="KW-1185">Reference proteome</keyword>
<dbReference type="Proteomes" id="UP000255467">
    <property type="component" value="Unassembled WGS sequence"/>
</dbReference>
<keyword evidence="2" id="KW-0812">Transmembrane</keyword>
<feature type="region of interest" description="Disordered" evidence="1">
    <location>
        <begin position="160"/>
        <end position="180"/>
    </location>
</feature>
<evidence type="ECO:0000313" key="4">
    <source>
        <dbReference type="Proteomes" id="UP000255467"/>
    </source>
</evidence>
<feature type="region of interest" description="Disordered" evidence="1">
    <location>
        <begin position="1"/>
        <end position="127"/>
    </location>
</feature>
<feature type="compositionally biased region" description="Polar residues" evidence="1">
    <location>
        <begin position="200"/>
        <end position="220"/>
    </location>
</feature>
<dbReference type="EMBL" id="UGRY01000002">
    <property type="protein sequence ID" value="SUA75171.1"/>
    <property type="molecule type" value="Genomic_DNA"/>
</dbReference>
<dbReference type="AlphaFoldDB" id="A0A378YF94"/>
<feature type="region of interest" description="Disordered" evidence="1">
    <location>
        <begin position="200"/>
        <end position="225"/>
    </location>
</feature>
<evidence type="ECO:0000256" key="2">
    <source>
        <dbReference type="SAM" id="Phobius"/>
    </source>
</evidence>
<keyword evidence="2" id="KW-1133">Transmembrane helix</keyword>
<proteinExistence type="predicted"/>
<feature type="compositionally biased region" description="Polar residues" evidence="1">
    <location>
        <begin position="162"/>
        <end position="175"/>
    </location>
</feature>
<feature type="transmembrane region" description="Helical" evidence="2">
    <location>
        <begin position="136"/>
        <end position="158"/>
    </location>
</feature>
<dbReference type="OrthoDB" id="4569538at2"/>
<organism evidence="3 4">
    <name type="scientific">Nocardia otitidiscaviarum</name>
    <dbReference type="NCBI Taxonomy" id="1823"/>
    <lineage>
        <taxon>Bacteria</taxon>
        <taxon>Bacillati</taxon>
        <taxon>Actinomycetota</taxon>
        <taxon>Actinomycetes</taxon>
        <taxon>Mycobacteriales</taxon>
        <taxon>Nocardiaceae</taxon>
        <taxon>Nocardia</taxon>
    </lineage>
</organism>
<evidence type="ECO:0000313" key="3">
    <source>
        <dbReference type="EMBL" id="SUA75171.1"/>
    </source>
</evidence>
<sequence>MTGTNPPPGGEQNPGNHSETAQWWSTPPAAADAQPAAGDPTMLNYAPGQQVPDPTMLNQGAPQPSAPDPTMLNYGGGMGYTPPPQQTYQPGYTSGPAPVQQFAAGPAQPYTSGPAPQPGYPGYPTPPPSGGNKAGLIVGGIIGLVVIVAVAIGGIALMSGGDDSSNTAGGETENANADGKYTMDNVTNACSLIDPTALTRWSRTPEGSPTHTETQPTSYSGGKLECKASYTEPSSDKYVDNDADITLEVSFLAAGSKYYQPDPDYKRWKEYDTRSTGSGLASGDVTGLGEEGYWHTETRDSSYRNNLDYTVAVRDSNVSVKVEISVARASADTISTDEVGQIAKEQVQKALAALPQK</sequence>
<gene>
    <name evidence="3" type="ORF">NCTC1934_01948</name>
</gene>
<protein>
    <recommendedName>
        <fullName evidence="5">DUF3558 domain-containing protein</fullName>
    </recommendedName>
</protein>
<reference evidence="3 4" key="1">
    <citation type="submission" date="2018-06" db="EMBL/GenBank/DDBJ databases">
        <authorList>
            <consortium name="Pathogen Informatics"/>
            <person name="Doyle S."/>
        </authorList>
    </citation>
    <scope>NUCLEOTIDE SEQUENCE [LARGE SCALE GENOMIC DNA]</scope>
    <source>
        <strain evidence="3 4">NCTC1934</strain>
    </source>
</reference>
<feature type="compositionally biased region" description="Pro residues" evidence="1">
    <location>
        <begin position="115"/>
        <end position="127"/>
    </location>
</feature>
<evidence type="ECO:0008006" key="5">
    <source>
        <dbReference type="Google" id="ProtNLM"/>
    </source>
</evidence>
<keyword evidence="2" id="KW-0472">Membrane</keyword>
<dbReference type="RefSeq" id="WP_039808645.1">
    <property type="nucleotide sequence ID" value="NZ_UGRY01000002.1"/>
</dbReference>
<name>A0A378YF94_9NOCA</name>
<feature type="compositionally biased region" description="Low complexity" evidence="1">
    <location>
        <begin position="27"/>
        <end position="40"/>
    </location>
</feature>